<reference evidence="4 5" key="1">
    <citation type="submission" date="2019-02" db="EMBL/GenBank/DDBJ databases">
        <title>Genomic Encyclopedia of Archaeal and Bacterial Type Strains, Phase II (KMG-II): from individual species to whole genera.</title>
        <authorList>
            <person name="Goeker M."/>
        </authorList>
    </citation>
    <scope>NUCLEOTIDE SEQUENCE [LARGE SCALE GENOMIC DNA]</scope>
    <source>
        <strain evidence="4 5">DSM 18101</strain>
    </source>
</reference>
<feature type="domain" description="Response regulatory" evidence="3">
    <location>
        <begin position="7"/>
        <end position="132"/>
    </location>
</feature>
<dbReference type="PANTHER" id="PTHR44591">
    <property type="entry name" value="STRESS RESPONSE REGULATOR PROTEIN 1"/>
    <property type="match status" value="1"/>
</dbReference>
<dbReference type="Gene3D" id="3.40.50.2300">
    <property type="match status" value="1"/>
</dbReference>
<dbReference type="Pfam" id="PF00072">
    <property type="entry name" value="Response_reg"/>
    <property type="match status" value="1"/>
</dbReference>
<dbReference type="RefSeq" id="WP_130420427.1">
    <property type="nucleotide sequence ID" value="NZ_SHKW01000001.1"/>
</dbReference>
<dbReference type="PROSITE" id="PS50110">
    <property type="entry name" value="RESPONSE_REGULATORY"/>
    <property type="match status" value="1"/>
</dbReference>
<dbReference type="EMBL" id="SHKW01000001">
    <property type="protein sequence ID" value="RZU42544.1"/>
    <property type="molecule type" value="Genomic_DNA"/>
</dbReference>
<dbReference type="AlphaFoldDB" id="A0A4Q7YYI5"/>
<evidence type="ECO:0000256" key="2">
    <source>
        <dbReference type="PROSITE-ProRule" id="PRU00169"/>
    </source>
</evidence>
<evidence type="ECO:0000259" key="3">
    <source>
        <dbReference type="PROSITE" id="PS50110"/>
    </source>
</evidence>
<keyword evidence="5" id="KW-1185">Reference proteome</keyword>
<accession>A0A4Q7YYI5</accession>
<dbReference type="InterPro" id="IPR050595">
    <property type="entry name" value="Bact_response_regulator"/>
</dbReference>
<gene>
    <name evidence="4" type="ORF">BDD14_4135</name>
</gene>
<name>A0A4Q7YYI5_9BACT</name>
<evidence type="ECO:0000256" key="1">
    <source>
        <dbReference type="ARBA" id="ARBA00022553"/>
    </source>
</evidence>
<evidence type="ECO:0000313" key="5">
    <source>
        <dbReference type="Proteomes" id="UP000292958"/>
    </source>
</evidence>
<comment type="caution">
    <text evidence="2">Lacks conserved residue(s) required for the propagation of feature annotation.</text>
</comment>
<sequence length="139" mass="15243">MESPLHRVLIVDSNRLVADTLSLIFQRSGFKTHTTYSVEQALASIWNFHPDLLVCGVSIPDHEESLGAGHDGISLVHAITQEFPSCRILVLTDCYASLHGIRECMDRFAPPVGVLAKPCPPTDLLREASAMLALSRVHV</sequence>
<evidence type="ECO:0000313" key="4">
    <source>
        <dbReference type="EMBL" id="RZU42544.1"/>
    </source>
</evidence>
<dbReference type="SMART" id="SM00448">
    <property type="entry name" value="REC"/>
    <property type="match status" value="1"/>
</dbReference>
<dbReference type="InterPro" id="IPR001789">
    <property type="entry name" value="Sig_transdc_resp-reg_receiver"/>
</dbReference>
<dbReference type="OrthoDB" id="9790669at2"/>
<dbReference type="PANTHER" id="PTHR44591:SF3">
    <property type="entry name" value="RESPONSE REGULATORY DOMAIN-CONTAINING PROTEIN"/>
    <property type="match status" value="1"/>
</dbReference>
<dbReference type="Proteomes" id="UP000292958">
    <property type="component" value="Unassembled WGS sequence"/>
</dbReference>
<dbReference type="CDD" id="cd00156">
    <property type="entry name" value="REC"/>
    <property type="match status" value="1"/>
</dbReference>
<protein>
    <submittedName>
        <fullName evidence="4">Response regulator receiver domain-containing protein</fullName>
    </submittedName>
</protein>
<dbReference type="GO" id="GO:0000160">
    <property type="term" value="P:phosphorelay signal transduction system"/>
    <property type="evidence" value="ECO:0007669"/>
    <property type="project" value="InterPro"/>
</dbReference>
<proteinExistence type="predicted"/>
<dbReference type="InterPro" id="IPR011006">
    <property type="entry name" value="CheY-like_superfamily"/>
</dbReference>
<keyword evidence="1" id="KW-0597">Phosphoprotein</keyword>
<dbReference type="SUPFAM" id="SSF52172">
    <property type="entry name" value="CheY-like"/>
    <property type="match status" value="1"/>
</dbReference>
<organism evidence="4 5">
    <name type="scientific">Edaphobacter modestus</name>
    <dbReference type="NCBI Taxonomy" id="388466"/>
    <lineage>
        <taxon>Bacteria</taxon>
        <taxon>Pseudomonadati</taxon>
        <taxon>Acidobacteriota</taxon>
        <taxon>Terriglobia</taxon>
        <taxon>Terriglobales</taxon>
        <taxon>Acidobacteriaceae</taxon>
        <taxon>Edaphobacter</taxon>
    </lineage>
</organism>
<comment type="caution">
    <text evidence="4">The sequence shown here is derived from an EMBL/GenBank/DDBJ whole genome shotgun (WGS) entry which is preliminary data.</text>
</comment>